<sequence>MDKLSKQEKAEARQLFENQLRYAFIKYDYVDDEEDNTEATVDGGVGSGRLCRKYLEQIRASWNVMKVEETRRVCHDLSGDP</sequence>
<evidence type="ECO:0000313" key="2">
    <source>
        <dbReference type="Proteomes" id="UP000663880"/>
    </source>
</evidence>
<dbReference type="AlphaFoldDB" id="A0A821LCX2"/>
<proteinExistence type="predicted"/>
<reference evidence="1" key="1">
    <citation type="submission" date="2021-02" db="EMBL/GenBank/DDBJ databases">
        <authorList>
            <person name="Steward A R."/>
        </authorList>
    </citation>
    <scope>NUCLEOTIDE SEQUENCE</scope>
</reference>
<comment type="caution">
    <text evidence="1">The sequence shown here is derived from an EMBL/GenBank/DDBJ whole genome shotgun (WGS) entry which is preliminary data.</text>
</comment>
<dbReference type="Proteomes" id="UP000663880">
    <property type="component" value="Unassembled WGS sequence"/>
</dbReference>
<evidence type="ECO:0000313" key="1">
    <source>
        <dbReference type="EMBL" id="CAF4749010.1"/>
    </source>
</evidence>
<keyword evidence="2" id="KW-1185">Reference proteome</keyword>
<organism evidence="1 2">
    <name type="scientific">Pieris macdunnoughi</name>
    <dbReference type="NCBI Taxonomy" id="345717"/>
    <lineage>
        <taxon>Eukaryota</taxon>
        <taxon>Metazoa</taxon>
        <taxon>Ecdysozoa</taxon>
        <taxon>Arthropoda</taxon>
        <taxon>Hexapoda</taxon>
        <taxon>Insecta</taxon>
        <taxon>Pterygota</taxon>
        <taxon>Neoptera</taxon>
        <taxon>Endopterygota</taxon>
        <taxon>Lepidoptera</taxon>
        <taxon>Glossata</taxon>
        <taxon>Ditrysia</taxon>
        <taxon>Papilionoidea</taxon>
        <taxon>Pieridae</taxon>
        <taxon>Pierinae</taxon>
        <taxon>Pieris</taxon>
    </lineage>
</organism>
<accession>A0A821LCX2</accession>
<dbReference type="EMBL" id="CAJOBZ010000001">
    <property type="protein sequence ID" value="CAF4749010.1"/>
    <property type="molecule type" value="Genomic_DNA"/>
</dbReference>
<gene>
    <name evidence="1" type="ORF">PMACD_LOCUS556</name>
</gene>
<dbReference type="OrthoDB" id="6931605at2759"/>
<name>A0A821LCX2_9NEOP</name>
<protein>
    <submittedName>
        <fullName evidence="1">Uncharacterized protein</fullName>
    </submittedName>
</protein>